<dbReference type="EnsemblPlants" id="evm.model.04.720">
    <property type="protein sequence ID" value="cds.evm.model.04.720"/>
    <property type="gene ID" value="evm.TU.04.720"/>
</dbReference>
<proteinExistence type="predicted"/>
<dbReference type="AlphaFoldDB" id="A0A803PIH8"/>
<keyword evidence="2" id="KW-1185">Reference proteome</keyword>
<reference evidence="1" key="2">
    <citation type="submission" date="2021-03" db="UniProtKB">
        <authorList>
            <consortium name="EnsemblPlants"/>
        </authorList>
    </citation>
    <scope>IDENTIFICATION</scope>
</reference>
<dbReference type="PANTHER" id="PTHR48449:SF1">
    <property type="entry name" value="DUF1985 DOMAIN-CONTAINING PROTEIN"/>
    <property type="match status" value="1"/>
</dbReference>
<protein>
    <submittedName>
        <fullName evidence="1">Uncharacterized protein</fullName>
    </submittedName>
</protein>
<reference evidence="1" key="1">
    <citation type="submission" date="2018-11" db="EMBL/GenBank/DDBJ databases">
        <authorList>
            <person name="Grassa J C."/>
        </authorList>
    </citation>
    <scope>NUCLEOTIDE SEQUENCE [LARGE SCALE GENOMIC DNA]</scope>
</reference>
<dbReference type="Proteomes" id="UP000596661">
    <property type="component" value="Chromosome 4"/>
</dbReference>
<dbReference type="PANTHER" id="PTHR48449">
    <property type="entry name" value="DUF1985 DOMAIN-CONTAINING PROTEIN"/>
    <property type="match status" value="1"/>
</dbReference>
<evidence type="ECO:0000313" key="1">
    <source>
        <dbReference type="EnsemblPlants" id="cds.evm.model.04.720"/>
    </source>
</evidence>
<accession>A0A803PIH8</accession>
<sequence length="302" mass="35461">MLLLKKKILLKFKRGNLPKKLNKKVSKKASNVHQADDDDDFQTEKVISEVVPTKKRKSVSDDASVSKKSRTKAPEYYFRVDVKKRFVGKPQLYNPYSVIKDLNEKLLDVQKELFRKFPFGHFIDVSNFNYQIQSIHLVLLRQIHTERDDVEKSYDPDLFKSKKLLGFKEIFSMHGTTEKVIVRDVASIFFSGVLKDDEDMVKITLVYFFFGYLYSYSQGKKINNFIFAMVDGDDYIKVLNRFGWGKLLWEKTLYHFKIALKDGNGIFEQLAKKRKIEKGHKLKEYPIAFLIWLYEIIPSLSP</sequence>
<dbReference type="Gramene" id="evm.model.04.720">
    <property type="protein sequence ID" value="cds.evm.model.04.720"/>
    <property type="gene ID" value="evm.TU.04.720"/>
</dbReference>
<dbReference type="EMBL" id="UZAU01000366">
    <property type="status" value="NOT_ANNOTATED_CDS"/>
    <property type="molecule type" value="Genomic_DNA"/>
</dbReference>
<evidence type="ECO:0000313" key="2">
    <source>
        <dbReference type="Proteomes" id="UP000596661"/>
    </source>
</evidence>
<organism evidence="1 2">
    <name type="scientific">Cannabis sativa</name>
    <name type="common">Hemp</name>
    <name type="synonym">Marijuana</name>
    <dbReference type="NCBI Taxonomy" id="3483"/>
    <lineage>
        <taxon>Eukaryota</taxon>
        <taxon>Viridiplantae</taxon>
        <taxon>Streptophyta</taxon>
        <taxon>Embryophyta</taxon>
        <taxon>Tracheophyta</taxon>
        <taxon>Spermatophyta</taxon>
        <taxon>Magnoliopsida</taxon>
        <taxon>eudicotyledons</taxon>
        <taxon>Gunneridae</taxon>
        <taxon>Pentapetalae</taxon>
        <taxon>rosids</taxon>
        <taxon>fabids</taxon>
        <taxon>Rosales</taxon>
        <taxon>Cannabaceae</taxon>
        <taxon>Cannabis</taxon>
    </lineage>
</organism>
<name>A0A803PIH8_CANSA</name>